<keyword evidence="4" id="KW-1185">Reference proteome</keyword>
<dbReference type="OrthoDB" id="9812931at2"/>
<dbReference type="InterPro" id="IPR052043">
    <property type="entry name" value="PolySaccharide_Degr_Enz"/>
</dbReference>
<organism evidence="3 4">
    <name type="scientific">Micromonospora globispora</name>
    <dbReference type="NCBI Taxonomy" id="1450148"/>
    <lineage>
        <taxon>Bacteria</taxon>
        <taxon>Bacillati</taxon>
        <taxon>Actinomycetota</taxon>
        <taxon>Actinomycetes</taxon>
        <taxon>Micromonosporales</taxon>
        <taxon>Micromonosporaceae</taxon>
        <taxon>Micromonospora</taxon>
    </lineage>
</organism>
<sequence length="385" mass="40926">MTPPGRPRTDRPPRGGLDPSQAALAEPPRTPADPAGLTAPVLADTGRLIARRAASMGLSRWSWGEGVVMHAALTLADALGNPIPTFVTAFVDEHLAAGVDIAHVNDLALGATCADLWLATGEPRYREACEQLLGWLRNDAGVTRAGNGAIEHWPGGVWADTVFMAGMFLIRYGLAVDRPDLVAEAGEQLVAHAQMLQHPGTGLYAHGSHLGETIWCFWGRANAWTALAAVEFLAAARRLQYPRVADLAESVTATLERQLLALADCQPEHGVWDVLVDGQEENRGIVETSAAAGIASAMLRAASLGIAPARTRQSGWQAITGVHAYVEPDGTLARTSAGTVLQLIPFGYSVIRSDRIQPWGQGLAMRAYADALTDLTTHKKAPQPS</sequence>
<keyword evidence="1" id="KW-0378">Hydrolase</keyword>
<dbReference type="GO" id="GO:0005975">
    <property type="term" value="P:carbohydrate metabolic process"/>
    <property type="evidence" value="ECO:0007669"/>
    <property type="project" value="InterPro"/>
</dbReference>
<evidence type="ECO:0000313" key="4">
    <source>
        <dbReference type="Proteomes" id="UP000245683"/>
    </source>
</evidence>
<dbReference type="PANTHER" id="PTHR33886">
    <property type="entry name" value="UNSATURATED RHAMNOGALACTURONAN HYDROLASE (EUROFUNG)"/>
    <property type="match status" value="1"/>
</dbReference>
<reference evidence="4" key="1">
    <citation type="submission" date="2018-05" db="EMBL/GenBank/DDBJ databases">
        <title>Micromonospora globispora sp. nov. and Micromonospora rugosa sp. nov., isolated from marine sediment.</title>
        <authorList>
            <person name="Carro L."/>
            <person name="Aysel V."/>
            <person name="Cetin D."/>
            <person name="Igual J.M."/>
            <person name="Klenk H.-P."/>
            <person name="Trujillo M.E."/>
            <person name="Sahin N."/>
        </authorList>
    </citation>
    <scope>NUCLEOTIDE SEQUENCE [LARGE SCALE GENOMIC DNA]</scope>
    <source>
        <strain evidence="4">S2904</strain>
    </source>
</reference>
<gene>
    <name evidence="3" type="ORF">DLJ46_14285</name>
</gene>
<comment type="caution">
    <text evidence="3">The sequence shown here is derived from an EMBL/GenBank/DDBJ whole genome shotgun (WGS) entry which is preliminary data.</text>
</comment>
<dbReference type="Proteomes" id="UP000245683">
    <property type="component" value="Unassembled WGS sequence"/>
</dbReference>
<name>A0A317K6W1_9ACTN</name>
<evidence type="ECO:0008006" key="5">
    <source>
        <dbReference type="Google" id="ProtNLM"/>
    </source>
</evidence>
<dbReference type="Gene3D" id="1.50.10.10">
    <property type="match status" value="1"/>
</dbReference>
<evidence type="ECO:0000256" key="2">
    <source>
        <dbReference type="SAM" id="MobiDB-lite"/>
    </source>
</evidence>
<feature type="region of interest" description="Disordered" evidence="2">
    <location>
        <begin position="1"/>
        <end position="38"/>
    </location>
</feature>
<dbReference type="Pfam" id="PF07470">
    <property type="entry name" value="Glyco_hydro_88"/>
    <property type="match status" value="1"/>
</dbReference>
<proteinExistence type="predicted"/>
<accession>A0A317K6W1</accession>
<dbReference type="AlphaFoldDB" id="A0A317K6W1"/>
<dbReference type="InterPro" id="IPR012341">
    <property type="entry name" value="6hp_glycosidase-like_sf"/>
</dbReference>
<dbReference type="InterPro" id="IPR010905">
    <property type="entry name" value="Glyco_hydro_88"/>
</dbReference>
<dbReference type="GO" id="GO:0016787">
    <property type="term" value="F:hydrolase activity"/>
    <property type="evidence" value="ECO:0007669"/>
    <property type="project" value="UniProtKB-KW"/>
</dbReference>
<evidence type="ECO:0000256" key="1">
    <source>
        <dbReference type="ARBA" id="ARBA00022801"/>
    </source>
</evidence>
<dbReference type="InterPro" id="IPR008928">
    <property type="entry name" value="6-hairpin_glycosidase_sf"/>
</dbReference>
<dbReference type="SUPFAM" id="SSF48208">
    <property type="entry name" value="Six-hairpin glycosidases"/>
    <property type="match status" value="1"/>
</dbReference>
<evidence type="ECO:0000313" key="3">
    <source>
        <dbReference type="EMBL" id="PWU47582.1"/>
    </source>
</evidence>
<dbReference type="EMBL" id="QGSV01000183">
    <property type="protein sequence ID" value="PWU47582.1"/>
    <property type="molecule type" value="Genomic_DNA"/>
</dbReference>
<protein>
    <recommendedName>
        <fullName evidence="5">Glycosyl hydrolase family 88</fullName>
    </recommendedName>
</protein>
<dbReference type="PANTHER" id="PTHR33886:SF8">
    <property type="entry name" value="UNSATURATED RHAMNOGALACTURONAN HYDROLASE (EUROFUNG)"/>
    <property type="match status" value="1"/>
</dbReference>